<dbReference type="PROSITE" id="PS50082">
    <property type="entry name" value="WD_REPEATS_2"/>
    <property type="match status" value="2"/>
</dbReference>
<dbReference type="PROSITE" id="PS50181">
    <property type="entry name" value="FBOX"/>
    <property type="match status" value="1"/>
</dbReference>
<keyword evidence="4" id="KW-0812">Transmembrane</keyword>
<dbReference type="InterPro" id="IPR001680">
    <property type="entry name" value="WD40_rpt"/>
</dbReference>
<proteinExistence type="predicted"/>
<dbReference type="SUPFAM" id="SSF50978">
    <property type="entry name" value="WD40 repeat-like"/>
    <property type="match status" value="1"/>
</dbReference>
<keyword evidence="2" id="KW-0677">Repeat</keyword>
<feature type="transmembrane region" description="Helical" evidence="4">
    <location>
        <begin position="55"/>
        <end position="73"/>
    </location>
</feature>
<keyword evidence="4" id="KW-0472">Membrane</keyword>
<dbReference type="InterPro" id="IPR036047">
    <property type="entry name" value="F-box-like_dom_sf"/>
</dbReference>
<dbReference type="EMBL" id="JAUHHV010000010">
    <property type="protein sequence ID" value="KAK1410723.1"/>
    <property type="molecule type" value="Genomic_DNA"/>
</dbReference>
<dbReference type="SMART" id="SM00256">
    <property type="entry name" value="FBOX"/>
    <property type="match status" value="1"/>
</dbReference>
<feature type="repeat" description="WD" evidence="3">
    <location>
        <begin position="218"/>
        <end position="259"/>
    </location>
</feature>
<dbReference type="Proteomes" id="UP001229421">
    <property type="component" value="Unassembled WGS sequence"/>
</dbReference>
<evidence type="ECO:0000256" key="4">
    <source>
        <dbReference type="SAM" id="Phobius"/>
    </source>
</evidence>
<evidence type="ECO:0000313" key="6">
    <source>
        <dbReference type="EMBL" id="KAK1410723.1"/>
    </source>
</evidence>
<name>A0AAD8JVM5_TARER</name>
<dbReference type="PROSITE" id="PS50294">
    <property type="entry name" value="WD_REPEATS_REGION"/>
    <property type="match status" value="1"/>
</dbReference>
<dbReference type="PANTHER" id="PTHR19855:SF19">
    <property type="entry name" value="OS04G0619700 PROTEIN"/>
    <property type="match status" value="1"/>
</dbReference>
<evidence type="ECO:0000256" key="1">
    <source>
        <dbReference type="ARBA" id="ARBA00022574"/>
    </source>
</evidence>
<dbReference type="AlphaFoldDB" id="A0AAD8JVM5"/>
<evidence type="ECO:0000256" key="2">
    <source>
        <dbReference type="ARBA" id="ARBA00022737"/>
    </source>
</evidence>
<evidence type="ECO:0000259" key="5">
    <source>
        <dbReference type="PROSITE" id="PS50181"/>
    </source>
</evidence>
<keyword evidence="4" id="KW-1133">Transmembrane helix</keyword>
<dbReference type="SMART" id="SM00320">
    <property type="entry name" value="WD40"/>
    <property type="match status" value="7"/>
</dbReference>
<dbReference type="PANTHER" id="PTHR19855">
    <property type="entry name" value="WD40 REPEAT PROTEIN 12, 37"/>
    <property type="match status" value="1"/>
</dbReference>
<dbReference type="InterPro" id="IPR020472">
    <property type="entry name" value="WD40_PAC1"/>
</dbReference>
<dbReference type="SUPFAM" id="SSF81383">
    <property type="entry name" value="F-box domain"/>
    <property type="match status" value="1"/>
</dbReference>
<dbReference type="PRINTS" id="PR00320">
    <property type="entry name" value="GPROTEINBRPT"/>
</dbReference>
<dbReference type="InterPro" id="IPR015943">
    <property type="entry name" value="WD40/YVTN_repeat-like_dom_sf"/>
</dbReference>
<organism evidence="6 7">
    <name type="scientific">Tagetes erecta</name>
    <name type="common">African marigold</name>
    <dbReference type="NCBI Taxonomy" id="13708"/>
    <lineage>
        <taxon>Eukaryota</taxon>
        <taxon>Viridiplantae</taxon>
        <taxon>Streptophyta</taxon>
        <taxon>Embryophyta</taxon>
        <taxon>Tracheophyta</taxon>
        <taxon>Spermatophyta</taxon>
        <taxon>Magnoliopsida</taxon>
        <taxon>eudicotyledons</taxon>
        <taxon>Gunneridae</taxon>
        <taxon>Pentapetalae</taxon>
        <taxon>asterids</taxon>
        <taxon>campanulids</taxon>
        <taxon>Asterales</taxon>
        <taxon>Asteraceae</taxon>
        <taxon>Asteroideae</taxon>
        <taxon>Heliantheae alliance</taxon>
        <taxon>Tageteae</taxon>
        <taxon>Tagetes</taxon>
    </lineage>
</organism>
<comment type="caution">
    <text evidence="6">The sequence shown here is derived from an EMBL/GenBank/DDBJ whole genome shotgun (WGS) entry which is preliminary data.</text>
</comment>
<dbReference type="Gene3D" id="1.20.1280.50">
    <property type="match status" value="1"/>
</dbReference>
<feature type="domain" description="F-box" evidence="5">
    <location>
        <begin position="122"/>
        <end position="168"/>
    </location>
</feature>
<dbReference type="InterPro" id="IPR036322">
    <property type="entry name" value="WD40_repeat_dom_sf"/>
</dbReference>
<accession>A0AAD8JVM5</accession>
<keyword evidence="1 3" id="KW-0853">WD repeat</keyword>
<dbReference type="Gene3D" id="2.130.10.10">
    <property type="entry name" value="YVTN repeat-like/Quinoprotein amine dehydrogenase"/>
    <property type="match status" value="2"/>
</dbReference>
<feature type="transmembrane region" description="Helical" evidence="4">
    <location>
        <begin position="30"/>
        <end position="48"/>
    </location>
</feature>
<evidence type="ECO:0000313" key="7">
    <source>
        <dbReference type="Proteomes" id="UP001229421"/>
    </source>
</evidence>
<dbReference type="CDD" id="cd09917">
    <property type="entry name" value="F-box_SF"/>
    <property type="match status" value="1"/>
</dbReference>
<protein>
    <recommendedName>
        <fullName evidence="5">F-box domain-containing protein</fullName>
    </recommendedName>
</protein>
<dbReference type="InterPro" id="IPR019775">
    <property type="entry name" value="WD40_repeat_CS"/>
</dbReference>
<gene>
    <name evidence="6" type="ORF">QVD17_37262</name>
</gene>
<dbReference type="PROSITE" id="PS00678">
    <property type="entry name" value="WD_REPEATS_1"/>
    <property type="match status" value="1"/>
</dbReference>
<evidence type="ECO:0000256" key="3">
    <source>
        <dbReference type="PROSITE-ProRule" id="PRU00221"/>
    </source>
</evidence>
<dbReference type="Pfam" id="PF00646">
    <property type="entry name" value="F-box"/>
    <property type="match status" value="1"/>
</dbReference>
<reference evidence="6" key="1">
    <citation type="journal article" date="2023" name="bioRxiv">
        <title>Improved chromosome-level genome assembly for marigold (Tagetes erecta).</title>
        <authorList>
            <person name="Jiang F."/>
            <person name="Yuan L."/>
            <person name="Wang S."/>
            <person name="Wang H."/>
            <person name="Xu D."/>
            <person name="Wang A."/>
            <person name="Fan W."/>
        </authorList>
    </citation>
    <scope>NUCLEOTIDE SEQUENCE</scope>
    <source>
        <strain evidence="6">WSJ</strain>
        <tissue evidence="6">Leaf</tissue>
    </source>
</reference>
<dbReference type="InterPro" id="IPR001810">
    <property type="entry name" value="F-box_dom"/>
</dbReference>
<keyword evidence="7" id="KW-1185">Reference proteome</keyword>
<sequence>MPSQQSQSSQSPPTTTSISTYSCKAWHANYFYFFFLYSSSLIEINLLFANRHCNTSFVVTIIQLVALGYFMAFECKVNTDIVVTKKSEVNSNGKSLVIDSEALVGGSSISFSKLCIGLSDRRTTIADLPPVLISEILNCLDPKELGVVSCVSPSLYRIASDHHGWKEFYCERWGLPTPVPVSLNAAAECSDEKSWKDLFVERESRNKTFMGRYTIDTLYGHTQPVRTLFVLLSRKLVFTSGYDSIIRMWDLEDGCSIALSRPLGCTIRAVAADSKVLVAGGSDGFIHGWRAEEGHPHLFDIKGPQNQNTEFRLWEHQGPITCVGLDSCRIYSGSWDMTIRVWDRVSFMCLNVLMHNDWVWTLAPHDVTLVSSSGSDVYIWETNTFSLIDIIKDAHVGNAYSLARSHTGNFIFTGGEDGAIHMFEITSHGCVSVRKLATWAPHSGPVYSLSFEFPWLVSASSDGKLSLIDVRKLLKNIRRSSSMKKCDSSNGNNLDCKNMEPPQRMLQGSCGSLFCVGTGADRIICGGEEGTVKIWNFSQAFEMAKRASALRALRLENRMRRRKLQNEMDSKGQKVEQCLVSGKSQMSGERNGVWYNKRGLARKVKG</sequence>
<feature type="repeat" description="WD" evidence="3">
    <location>
        <begin position="313"/>
        <end position="343"/>
    </location>
</feature>
<dbReference type="Pfam" id="PF00400">
    <property type="entry name" value="WD40"/>
    <property type="match status" value="4"/>
</dbReference>